<dbReference type="AlphaFoldDB" id="A0A409YVK5"/>
<feature type="coiled-coil region" evidence="1">
    <location>
        <begin position="130"/>
        <end position="209"/>
    </location>
</feature>
<sequence length="416" mass="47708">MDTVANDPELASNLLSLLNKELKAARLRIQELQDHGLHDEKDASRHIERAEKAEKELEMMKEDYRNLSTENGLLRKALQELRDSKAFTVKQEHGEEDASLRELSYKSLSRQPSLPVIAHLESESANEMQIKDLEIALERYYAKYKKEKQEKKSLQEYSKTLEDQVAHLQKEREEKENFEKSCSSLRRQAAEIQTEIKELQRKRESALDSLVRDQFTFTISYANIVSKCSANFLYLPGLIQWCANVQHAVAVGPFRMFDTKNGLWNRESIFGALYDKSFPLFYKSGFSTYYAGTYKAIKLVGRLPLDGFGDYTIFDDNLSLFALADASVSRNSASKGTNHQPPTNSAIQALYRDGLLKVELLGLQCVGFDQKLYNALQTRNASIRPLGLSHAVHYPETNKKRQNTRQEPPKKKQKRE</sequence>
<proteinExistence type="predicted"/>
<accession>A0A409YVK5</accession>
<name>A0A409YVK5_9AGAR</name>
<keyword evidence="1" id="KW-0175">Coiled coil</keyword>
<protein>
    <recommendedName>
        <fullName evidence="3">DUF6697 domain-containing protein</fullName>
    </recommendedName>
</protein>
<evidence type="ECO:0000256" key="2">
    <source>
        <dbReference type="SAM" id="MobiDB-lite"/>
    </source>
</evidence>
<reference evidence="4 5" key="1">
    <citation type="journal article" date="2018" name="Evol. Lett.">
        <title>Horizontal gene cluster transfer increased hallucinogenic mushroom diversity.</title>
        <authorList>
            <person name="Reynolds H.T."/>
            <person name="Vijayakumar V."/>
            <person name="Gluck-Thaler E."/>
            <person name="Korotkin H.B."/>
            <person name="Matheny P.B."/>
            <person name="Slot J.C."/>
        </authorList>
    </citation>
    <scope>NUCLEOTIDE SEQUENCE [LARGE SCALE GENOMIC DNA]</scope>
    <source>
        <strain evidence="4 5">SRW20</strain>
    </source>
</reference>
<dbReference type="Pfam" id="PF20411">
    <property type="entry name" value="DUF6697"/>
    <property type="match status" value="1"/>
</dbReference>
<dbReference type="InterPro" id="IPR046520">
    <property type="entry name" value="DUF6697"/>
</dbReference>
<evidence type="ECO:0000313" key="4">
    <source>
        <dbReference type="EMBL" id="PPR07065.1"/>
    </source>
</evidence>
<gene>
    <name evidence="4" type="ORF">CVT26_005266</name>
</gene>
<keyword evidence="5" id="KW-1185">Reference proteome</keyword>
<feature type="coiled-coil region" evidence="1">
    <location>
        <begin position="15"/>
        <end position="84"/>
    </location>
</feature>
<evidence type="ECO:0000259" key="3">
    <source>
        <dbReference type="Pfam" id="PF20411"/>
    </source>
</evidence>
<evidence type="ECO:0000256" key="1">
    <source>
        <dbReference type="SAM" id="Coils"/>
    </source>
</evidence>
<organism evidence="4 5">
    <name type="scientific">Gymnopilus dilepis</name>
    <dbReference type="NCBI Taxonomy" id="231916"/>
    <lineage>
        <taxon>Eukaryota</taxon>
        <taxon>Fungi</taxon>
        <taxon>Dikarya</taxon>
        <taxon>Basidiomycota</taxon>
        <taxon>Agaricomycotina</taxon>
        <taxon>Agaricomycetes</taxon>
        <taxon>Agaricomycetidae</taxon>
        <taxon>Agaricales</taxon>
        <taxon>Agaricineae</taxon>
        <taxon>Hymenogastraceae</taxon>
        <taxon>Gymnopilus</taxon>
    </lineage>
</organism>
<dbReference type="Proteomes" id="UP000284706">
    <property type="component" value="Unassembled WGS sequence"/>
</dbReference>
<feature type="region of interest" description="Disordered" evidence="2">
    <location>
        <begin position="392"/>
        <end position="416"/>
    </location>
</feature>
<evidence type="ECO:0000313" key="5">
    <source>
        <dbReference type="Proteomes" id="UP000284706"/>
    </source>
</evidence>
<dbReference type="OrthoDB" id="3060478at2759"/>
<feature type="domain" description="DUF6697" evidence="3">
    <location>
        <begin position="277"/>
        <end position="378"/>
    </location>
</feature>
<comment type="caution">
    <text evidence="4">The sequence shown here is derived from an EMBL/GenBank/DDBJ whole genome shotgun (WGS) entry which is preliminary data.</text>
</comment>
<dbReference type="EMBL" id="NHYE01000194">
    <property type="protein sequence ID" value="PPR07065.1"/>
    <property type="molecule type" value="Genomic_DNA"/>
</dbReference>
<dbReference type="InParanoid" id="A0A409YVK5"/>